<protein>
    <submittedName>
        <fullName evidence="1">Uncharacterized protein</fullName>
    </submittedName>
</protein>
<proteinExistence type="predicted"/>
<name>A0A0A9HLW8_ARUDO</name>
<sequence length="47" mass="5554">MRVPVEFALQCIIYIWEKSIYSLNVSRELFTPFSLNILLPVPKNEIK</sequence>
<reference evidence="1" key="1">
    <citation type="submission" date="2014-09" db="EMBL/GenBank/DDBJ databases">
        <authorList>
            <person name="Magalhaes I.L.F."/>
            <person name="Oliveira U."/>
            <person name="Santos F.R."/>
            <person name="Vidigal T.H.D.A."/>
            <person name="Brescovit A.D."/>
            <person name="Santos A.J."/>
        </authorList>
    </citation>
    <scope>NUCLEOTIDE SEQUENCE</scope>
    <source>
        <tissue evidence="1">Shoot tissue taken approximately 20 cm above the soil surface</tissue>
    </source>
</reference>
<reference evidence="1" key="2">
    <citation type="journal article" date="2015" name="Data Brief">
        <title>Shoot transcriptome of the giant reed, Arundo donax.</title>
        <authorList>
            <person name="Barrero R.A."/>
            <person name="Guerrero F.D."/>
            <person name="Moolhuijzen P."/>
            <person name="Goolsby J.A."/>
            <person name="Tidwell J."/>
            <person name="Bellgard S.E."/>
            <person name="Bellgard M.I."/>
        </authorList>
    </citation>
    <scope>NUCLEOTIDE SEQUENCE</scope>
    <source>
        <tissue evidence="1">Shoot tissue taken approximately 20 cm above the soil surface</tissue>
    </source>
</reference>
<organism evidence="1">
    <name type="scientific">Arundo donax</name>
    <name type="common">Giant reed</name>
    <name type="synonym">Donax arundinaceus</name>
    <dbReference type="NCBI Taxonomy" id="35708"/>
    <lineage>
        <taxon>Eukaryota</taxon>
        <taxon>Viridiplantae</taxon>
        <taxon>Streptophyta</taxon>
        <taxon>Embryophyta</taxon>
        <taxon>Tracheophyta</taxon>
        <taxon>Spermatophyta</taxon>
        <taxon>Magnoliopsida</taxon>
        <taxon>Liliopsida</taxon>
        <taxon>Poales</taxon>
        <taxon>Poaceae</taxon>
        <taxon>PACMAD clade</taxon>
        <taxon>Arundinoideae</taxon>
        <taxon>Arundineae</taxon>
        <taxon>Arundo</taxon>
    </lineage>
</organism>
<accession>A0A0A9HLW8</accession>
<evidence type="ECO:0000313" key="1">
    <source>
        <dbReference type="EMBL" id="JAE33903.1"/>
    </source>
</evidence>
<dbReference type="EMBL" id="GBRH01163993">
    <property type="protein sequence ID" value="JAE33903.1"/>
    <property type="molecule type" value="Transcribed_RNA"/>
</dbReference>
<dbReference type="AlphaFoldDB" id="A0A0A9HLW8"/>